<keyword evidence="9" id="KW-0238">DNA-binding</keyword>
<evidence type="ECO:0000256" key="7">
    <source>
        <dbReference type="ARBA" id="ARBA00023012"/>
    </source>
</evidence>
<dbReference type="Pfam" id="PF25601">
    <property type="entry name" value="AAA_lid_14"/>
    <property type="match status" value="1"/>
</dbReference>
<dbReference type="Gene3D" id="1.10.10.60">
    <property type="entry name" value="Homeodomain-like"/>
    <property type="match status" value="1"/>
</dbReference>
<dbReference type="SMART" id="SM00382">
    <property type="entry name" value="AAA"/>
    <property type="match status" value="1"/>
</dbReference>
<dbReference type="SMART" id="SM00448">
    <property type="entry name" value="REC"/>
    <property type="match status" value="1"/>
</dbReference>
<evidence type="ECO:0000256" key="5">
    <source>
        <dbReference type="ARBA" id="ARBA00022741"/>
    </source>
</evidence>
<dbReference type="PRINTS" id="PR01590">
    <property type="entry name" value="HTHFIS"/>
</dbReference>
<dbReference type="PANTHER" id="PTHR32071">
    <property type="entry name" value="TRANSCRIPTIONAL REGULATORY PROTEIN"/>
    <property type="match status" value="1"/>
</dbReference>
<keyword evidence="5" id="KW-0547">Nucleotide-binding</keyword>
<evidence type="ECO:0000256" key="12">
    <source>
        <dbReference type="PROSITE-ProRule" id="PRU00169"/>
    </source>
</evidence>
<dbReference type="OrthoDB" id="9802388at2"/>
<evidence type="ECO:0000256" key="10">
    <source>
        <dbReference type="ARBA" id="ARBA00023159"/>
    </source>
</evidence>
<dbReference type="Pfam" id="PF00072">
    <property type="entry name" value="Response_reg"/>
    <property type="match status" value="1"/>
</dbReference>
<name>A0A1Y5R6N7_9RHOB</name>
<feature type="domain" description="Response regulatory" evidence="14">
    <location>
        <begin position="7"/>
        <end position="120"/>
    </location>
</feature>
<dbReference type="PROSITE" id="PS00676">
    <property type="entry name" value="SIGMA54_INTERACT_2"/>
    <property type="match status" value="1"/>
</dbReference>
<keyword evidence="4 12" id="KW-0597">Phosphoprotein</keyword>
<dbReference type="PROSITE" id="PS00675">
    <property type="entry name" value="SIGMA54_INTERACT_1"/>
    <property type="match status" value="1"/>
</dbReference>
<evidence type="ECO:0000313" key="16">
    <source>
        <dbReference type="Proteomes" id="UP000193409"/>
    </source>
</evidence>
<comment type="subunit">
    <text evidence="2">Interacts with sigma-54.</text>
</comment>
<gene>
    <name evidence="15" type="primary">dctD_1</name>
    <name evidence="15" type="ORF">PSA7680_00043</name>
</gene>
<dbReference type="Gene3D" id="1.10.8.60">
    <property type="match status" value="1"/>
</dbReference>
<dbReference type="SUPFAM" id="SSF52172">
    <property type="entry name" value="CheY-like"/>
    <property type="match status" value="1"/>
</dbReference>
<keyword evidence="8" id="KW-0805">Transcription regulation</keyword>
<dbReference type="InterPro" id="IPR027417">
    <property type="entry name" value="P-loop_NTPase"/>
</dbReference>
<dbReference type="InterPro" id="IPR009057">
    <property type="entry name" value="Homeodomain-like_sf"/>
</dbReference>
<protein>
    <recommendedName>
        <fullName evidence="3">Nif-specific regulatory protein</fullName>
    </recommendedName>
</protein>
<dbReference type="GO" id="GO:0006355">
    <property type="term" value="P:regulation of DNA-templated transcription"/>
    <property type="evidence" value="ECO:0007669"/>
    <property type="project" value="InterPro"/>
</dbReference>
<dbReference type="InterPro" id="IPR002197">
    <property type="entry name" value="HTH_Fis"/>
</dbReference>
<dbReference type="GO" id="GO:0005524">
    <property type="term" value="F:ATP binding"/>
    <property type="evidence" value="ECO:0007669"/>
    <property type="project" value="UniProtKB-KW"/>
</dbReference>
<dbReference type="Pfam" id="PF00158">
    <property type="entry name" value="Sigma54_activat"/>
    <property type="match status" value="1"/>
</dbReference>
<evidence type="ECO:0000313" key="15">
    <source>
        <dbReference type="EMBL" id="SLN10476.1"/>
    </source>
</evidence>
<dbReference type="PROSITE" id="PS00688">
    <property type="entry name" value="SIGMA54_INTERACT_3"/>
    <property type="match status" value="1"/>
</dbReference>
<evidence type="ECO:0000256" key="3">
    <source>
        <dbReference type="ARBA" id="ARBA00015308"/>
    </source>
</evidence>
<keyword evidence="7" id="KW-0902">Two-component regulatory system</keyword>
<dbReference type="PROSITE" id="PS50045">
    <property type="entry name" value="SIGMA54_INTERACT_4"/>
    <property type="match status" value="1"/>
</dbReference>
<dbReference type="InterPro" id="IPR011006">
    <property type="entry name" value="CheY-like_superfamily"/>
</dbReference>
<dbReference type="InterPro" id="IPR025662">
    <property type="entry name" value="Sigma_54_int_dom_ATP-bd_1"/>
</dbReference>
<dbReference type="CDD" id="cd00009">
    <property type="entry name" value="AAA"/>
    <property type="match status" value="1"/>
</dbReference>
<keyword evidence="6" id="KW-0067">ATP-binding</keyword>
<dbReference type="InterPro" id="IPR003593">
    <property type="entry name" value="AAA+_ATPase"/>
</dbReference>
<dbReference type="Gene3D" id="3.40.50.2300">
    <property type="match status" value="1"/>
</dbReference>
<keyword evidence="11" id="KW-0804">Transcription</keyword>
<dbReference type="InterPro" id="IPR002078">
    <property type="entry name" value="Sigma_54_int"/>
</dbReference>
<dbReference type="InterPro" id="IPR001789">
    <property type="entry name" value="Sig_transdc_resp-reg_receiver"/>
</dbReference>
<dbReference type="SUPFAM" id="SSF46689">
    <property type="entry name" value="Homeodomain-like"/>
    <property type="match status" value="1"/>
</dbReference>
<dbReference type="PANTHER" id="PTHR32071:SF57">
    <property type="entry name" value="C4-DICARBOXYLATE TRANSPORT TRANSCRIPTIONAL REGULATORY PROTEIN DCTD"/>
    <property type="match status" value="1"/>
</dbReference>
<dbReference type="Proteomes" id="UP000193409">
    <property type="component" value="Unassembled WGS sequence"/>
</dbReference>
<feature type="modified residue" description="4-aspartylphosphate" evidence="12">
    <location>
        <position position="56"/>
    </location>
</feature>
<dbReference type="SUPFAM" id="SSF52540">
    <property type="entry name" value="P-loop containing nucleoside triphosphate hydrolases"/>
    <property type="match status" value="1"/>
</dbReference>
<dbReference type="InterPro" id="IPR058031">
    <property type="entry name" value="AAA_lid_NorR"/>
</dbReference>
<accession>A0A1Y5R6N7</accession>
<dbReference type="AlphaFoldDB" id="A0A1Y5R6N7"/>
<evidence type="ECO:0000256" key="1">
    <source>
        <dbReference type="ARBA" id="ARBA00002167"/>
    </source>
</evidence>
<evidence type="ECO:0000256" key="9">
    <source>
        <dbReference type="ARBA" id="ARBA00023125"/>
    </source>
</evidence>
<keyword evidence="16" id="KW-1185">Reference proteome</keyword>
<evidence type="ECO:0000259" key="13">
    <source>
        <dbReference type="PROSITE" id="PS50045"/>
    </source>
</evidence>
<evidence type="ECO:0000256" key="6">
    <source>
        <dbReference type="ARBA" id="ARBA00022840"/>
    </source>
</evidence>
<dbReference type="RefSeq" id="WP_085866653.1">
    <property type="nucleotide sequence ID" value="NZ_FWFQ01000001.1"/>
</dbReference>
<dbReference type="EMBL" id="FWFQ01000001">
    <property type="protein sequence ID" value="SLN10476.1"/>
    <property type="molecule type" value="Genomic_DNA"/>
</dbReference>
<feature type="domain" description="Sigma-54 factor interaction" evidence="13">
    <location>
        <begin position="146"/>
        <end position="366"/>
    </location>
</feature>
<evidence type="ECO:0000256" key="11">
    <source>
        <dbReference type="ARBA" id="ARBA00023163"/>
    </source>
</evidence>
<dbReference type="InterPro" id="IPR025943">
    <property type="entry name" value="Sigma_54_int_dom_ATP-bd_2"/>
</dbReference>
<dbReference type="InterPro" id="IPR025944">
    <property type="entry name" value="Sigma_54_int_dom_CS"/>
</dbReference>
<dbReference type="PROSITE" id="PS50110">
    <property type="entry name" value="RESPONSE_REGULATORY"/>
    <property type="match status" value="1"/>
</dbReference>
<evidence type="ECO:0000256" key="4">
    <source>
        <dbReference type="ARBA" id="ARBA00022553"/>
    </source>
</evidence>
<comment type="function">
    <text evidence="1">Required for activation of most nif operons, which are directly involved in nitrogen fixation.</text>
</comment>
<organism evidence="15 16">
    <name type="scientific">Pseudoruegeria aquimaris</name>
    <dbReference type="NCBI Taxonomy" id="393663"/>
    <lineage>
        <taxon>Bacteria</taxon>
        <taxon>Pseudomonadati</taxon>
        <taxon>Pseudomonadota</taxon>
        <taxon>Alphaproteobacteria</taxon>
        <taxon>Rhodobacterales</taxon>
        <taxon>Roseobacteraceae</taxon>
        <taxon>Pseudoruegeria</taxon>
    </lineage>
</organism>
<evidence type="ECO:0000256" key="2">
    <source>
        <dbReference type="ARBA" id="ARBA00011135"/>
    </source>
</evidence>
<evidence type="ECO:0000259" key="14">
    <source>
        <dbReference type="PROSITE" id="PS50110"/>
    </source>
</evidence>
<keyword evidence="10" id="KW-0010">Activator</keyword>
<dbReference type="FunFam" id="3.40.50.2300:FF:000018">
    <property type="entry name" value="DNA-binding transcriptional regulator NtrC"/>
    <property type="match status" value="1"/>
</dbReference>
<reference evidence="15 16" key="1">
    <citation type="submission" date="2017-03" db="EMBL/GenBank/DDBJ databases">
        <authorList>
            <person name="Afonso C.L."/>
            <person name="Miller P.J."/>
            <person name="Scott M.A."/>
            <person name="Spackman E."/>
            <person name="Goraichik I."/>
            <person name="Dimitrov K.M."/>
            <person name="Suarez D.L."/>
            <person name="Swayne D.E."/>
        </authorList>
    </citation>
    <scope>NUCLEOTIDE SEQUENCE [LARGE SCALE GENOMIC DNA]</scope>
    <source>
        <strain evidence="15 16">CECT 7680</strain>
    </source>
</reference>
<dbReference type="FunFam" id="3.40.50.300:FF:000006">
    <property type="entry name" value="DNA-binding transcriptional regulator NtrC"/>
    <property type="match status" value="1"/>
</dbReference>
<dbReference type="GO" id="GO:0000160">
    <property type="term" value="P:phosphorelay signal transduction system"/>
    <property type="evidence" value="ECO:0007669"/>
    <property type="project" value="UniProtKB-KW"/>
</dbReference>
<sequence>MTPQSLKALVVDDDRNMRESLVELLESAGWQAEGLASARQVGEALERLRPDAIVSDVRMPGMSGLELLESLSGTEAPPMILISAHGDIPMAVEAIQAGAYTFLEKPFDPRRLLTALSHAAEQHRLRLGTARLKARLARLSGLDRILLGRTPAMTALREMVQDLAETPTTVLLHGETGTGKDLVAHALHDLSPRSDAPFMALSCATLPAEHFESTLFGHGGQPGLLARAHGGTLFLDEIAACPPDVQSKLLRVIETREFHALDDPTPRRVDFRLLSATNEDLEAAVAAGRFRGDLLYRINTVVLSLPALRERADDIPLLFAHFTGLCAALYESAQPELTPSDIAALLAHDWPGNVRELRNVAERFVLARRRAETSLSDVISAQGAPQPAAPNTLREAVAAFEREMIAKALKAHGGRMDEVAEALGIGRRTLNEKIVKLGLNKDAVLVENG</sequence>
<dbReference type="Pfam" id="PF02954">
    <property type="entry name" value="HTH_8"/>
    <property type="match status" value="1"/>
</dbReference>
<evidence type="ECO:0000256" key="8">
    <source>
        <dbReference type="ARBA" id="ARBA00023015"/>
    </source>
</evidence>
<proteinExistence type="predicted"/>
<dbReference type="GO" id="GO:0043565">
    <property type="term" value="F:sequence-specific DNA binding"/>
    <property type="evidence" value="ECO:0007669"/>
    <property type="project" value="InterPro"/>
</dbReference>
<dbReference type="Gene3D" id="3.40.50.300">
    <property type="entry name" value="P-loop containing nucleotide triphosphate hydrolases"/>
    <property type="match status" value="1"/>
</dbReference>